<proteinExistence type="predicted"/>
<dbReference type="Ensembl" id="ENSPLAT00000008115.1">
    <property type="protein sequence ID" value="ENSPLAP00000005336.1"/>
    <property type="gene ID" value="ENSPLAG00000007225.1"/>
</dbReference>
<dbReference type="AlphaFoldDB" id="A0A3B3TYB3"/>
<dbReference type="GeneTree" id="ENSGT00940000182375"/>
<feature type="region of interest" description="Disordered" evidence="1">
    <location>
        <begin position="127"/>
        <end position="148"/>
    </location>
</feature>
<accession>A0A3B3TYB3</accession>
<name>A0A3B3TYB3_9TELE</name>
<evidence type="ECO:0000313" key="4">
    <source>
        <dbReference type="Proteomes" id="UP000261500"/>
    </source>
</evidence>
<keyword evidence="4" id="KW-1185">Reference proteome</keyword>
<evidence type="ECO:0000313" key="3">
    <source>
        <dbReference type="Ensembl" id="ENSPLAP00000005336.1"/>
    </source>
</evidence>
<dbReference type="Ensembl" id="ENSPLAT00000014674.1">
    <property type="protein sequence ID" value="ENSPLAP00000001484.1"/>
    <property type="gene ID" value="ENSPLAG00000002537.1"/>
</dbReference>
<feature type="chain" id="PRO_5044589452" description="Secreted protein" evidence="2">
    <location>
        <begin position="27"/>
        <end position="148"/>
    </location>
</feature>
<evidence type="ECO:0008006" key="5">
    <source>
        <dbReference type="Google" id="ProtNLM"/>
    </source>
</evidence>
<keyword evidence="2" id="KW-0732">Signal</keyword>
<feature type="compositionally biased region" description="Basic residues" evidence="1">
    <location>
        <begin position="127"/>
        <end position="139"/>
    </location>
</feature>
<feature type="signal peptide" evidence="2">
    <location>
        <begin position="1"/>
        <end position="26"/>
    </location>
</feature>
<reference evidence="3" key="1">
    <citation type="submission" date="2025-05" db="UniProtKB">
        <authorList>
            <consortium name="Ensembl"/>
        </authorList>
    </citation>
    <scope>IDENTIFICATION</scope>
</reference>
<evidence type="ECO:0000256" key="1">
    <source>
        <dbReference type="SAM" id="MobiDB-lite"/>
    </source>
</evidence>
<protein>
    <recommendedName>
        <fullName evidence="5">Secreted protein</fullName>
    </recommendedName>
</protein>
<sequence length="148" mass="16564">MSTISDGQPSFICALLELTLFAPVFCASSQRTCLRSFRISSESAKRDPSQTIRWRCSDVSQFPLRWFHSFRTDTVRNSARSPTAAAITAQNRESNRSPGGSLCLRAVRKVSGSVLLVCVRSRRRVKASRNRVNSSRRKNISTQRPGTI</sequence>
<dbReference type="Proteomes" id="UP000261500">
    <property type="component" value="Unplaced"/>
</dbReference>
<evidence type="ECO:0000256" key="2">
    <source>
        <dbReference type="SAM" id="SignalP"/>
    </source>
</evidence>
<organism evidence="3 4">
    <name type="scientific">Poecilia latipinna</name>
    <name type="common">sailfin molly</name>
    <dbReference type="NCBI Taxonomy" id="48699"/>
    <lineage>
        <taxon>Eukaryota</taxon>
        <taxon>Metazoa</taxon>
        <taxon>Chordata</taxon>
        <taxon>Craniata</taxon>
        <taxon>Vertebrata</taxon>
        <taxon>Euteleostomi</taxon>
        <taxon>Actinopterygii</taxon>
        <taxon>Neopterygii</taxon>
        <taxon>Teleostei</taxon>
        <taxon>Neoteleostei</taxon>
        <taxon>Acanthomorphata</taxon>
        <taxon>Ovalentaria</taxon>
        <taxon>Atherinomorphae</taxon>
        <taxon>Cyprinodontiformes</taxon>
        <taxon>Poeciliidae</taxon>
        <taxon>Poeciliinae</taxon>
        <taxon>Poecilia</taxon>
    </lineage>
</organism>